<keyword evidence="1" id="KW-1133">Transmembrane helix</keyword>
<evidence type="ECO:0000313" key="3">
    <source>
        <dbReference type="EMBL" id="MFC5749725.1"/>
    </source>
</evidence>
<evidence type="ECO:0000259" key="2">
    <source>
        <dbReference type="Pfam" id="PF07158"/>
    </source>
</evidence>
<keyword evidence="4" id="KW-1185">Reference proteome</keyword>
<dbReference type="Proteomes" id="UP001596074">
    <property type="component" value="Unassembled WGS sequence"/>
</dbReference>
<accession>A0ABW1A2I4</accession>
<dbReference type="RefSeq" id="WP_378285452.1">
    <property type="nucleotide sequence ID" value="NZ_JBHSON010000045.1"/>
</dbReference>
<protein>
    <submittedName>
        <fullName evidence="3">SLC13 family permease</fullName>
    </submittedName>
</protein>
<gene>
    <name evidence="3" type="ORF">ACFPZN_29220</name>
</gene>
<dbReference type="Pfam" id="PF07158">
    <property type="entry name" value="MatC_N"/>
    <property type="match status" value="1"/>
</dbReference>
<reference evidence="4" key="1">
    <citation type="journal article" date="2019" name="Int. J. Syst. Evol. Microbiol.">
        <title>The Global Catalogue of Microorganisms (GCM) 10K type strain sequencing project: providing services to taxonomists for standard genome sequencing and annotation.</title>
        <authorList>
            <consortium name="The Broad Institute Genomics Platform"/>
            <consortium name="The Broad Institute Genome Sequencing Center for Infectious Disease"/>
            <person name="Wu L."/>
            <person name="Ma J."/>
        </authorList>
    </citation>
    <scope>NUCLEOTIDE SEQUENCE [LARGE SCALE GENOMIC DNA]</scope>
    <source>
        <strain evidence="4">KCTC 42087</strain>
    </source>
</reference>
<feature type="transmembrane region" description="Helical" evidence="1">
    <location>
        <begin position="176"/>
        <end position="201"/>
    </location>
</feature>
<keyword evidence="1" id="KW-0472">Membrane</keyword>
<keyword evidence="1" id="KW-0812">Transmembrane</keyword>
<dbReference type="InterPro" id="IPR009827">
    <property type="entry name" value="MatC_N"/>
</dbReference>
<feature type="transmembrane region" description="Helical" evidence="1">
    <location>
        <begin position="118"/>
        <end position="140"/>
    </location>
</feature>
<feature type="transmembrane region" description="Helical" evidence="1">
    <location>
        <begin position="401"/>
        <end position="426"/>
    </location>
</feature>
<dbReference type="PANTHER" id="PTHR42826">
    <property type="entry name" value="DICARBOXYLATE TRANSPORTER 2.1, CHLOROPLASTIC"/>
    <property type="match status" value="1"/>
</dbReference>
<dbReference type="InterPro" id="IPR030676">
    <property type="entry name" value="CitT-rel"/>
</dbReference>
<dbReference type="EMBL" id="JBHSON010000045">
    <property type="protein sequence ID" value="MFC5749725.1"/>
    <property type="molecule type" value="Genomic_DNA"/>
</dbReference>
<feature type="domain" description="Dicarboxylate carrier MatC N-terminal" evidence="2">
    <location>
        <begin position="1"/>
        <end position="149"/>
    </location>
</feature>
<feature type="transmembrane region" description="Helical" evidence="1">
    <location>
        <begin position="280"/>
        <end position="297"/>
    </location>
</feature>
<feature type="transmembrane region" description="Helical" evidence="1">
    <location>
        <begin position="357"/>
        <end position="389"/>
    </location>
</feature>
<feature type="transmembrane region" description="Helical" evidence="1">
    <location>
        <begin position="235"/>
        <end position="268"/>
    </location>
</feature>
<feature type="transmembrane region" description="Helical" evidence="1">
    <location>
        <begin position="91"/>
        <end position="112"/>
    </location>
</feature>
<sequence>MSAELVSILALVIMFVIGTVLPINLGALALTGAFLVGTLVAGMSEDDIVGAFPGGLFVILVGVTYLFAIATNNGTVDWLVRASVRAVRGRIVAIPVVMFLLAALFTAIGAPAPAVAAILAPIAFGFAAEYGINAMLIGVLVAHGTNAGAFSPISVLGGIVNGVLDKARLPGNDVALFAGSFLFNLAAAAIAFVAFGGLALLHRRHTRPPGTEPDDGGDETADDTADLRLTPHQILTLAGIVGLCVATLAFDLDVGLVAITVAVVLAITSPDAHRGAVEKIAWPTVLLIGGVVTYVGVLEEMGTIDYVGDAVAGIGAPLLAALLICYVGAVVSAFASTVGILGALIPLAVPFLLSGEIGVAGVVAALAISSAIVDVSPFSTTGALLVANVRGMERDLFYRKLLRYGAAVTLVAPPAAWLVLVAPGWLG</sequence>
<evidence type="ECO:0000256" key="1">
    <source>
        <dbReference type="SAM" id="Phobius"/>
    </source>
</evidence>
<feature type="transmembrane region" description="Helical" evidence="1">
    <location>
        <begin position="7"/>
        <end position="36"/>
    </location>
</feature>
<feature type="transmembrane region" description="Helical" evidence="1">
    <location>
        <begin position="318"/>
        <end position="345"/>
    </location>
</feature>
<organism evidence="3 4">
    <name type="scientific">Actinomadura rugatobispora</name>
    <dbReference type="NCBI Taxonomy" id="1994"/>
    <lineage>
        <taxon>Bacteria</taxon>
        <taxon>Bacillati</taxon>
        <taxon>Actinomycetota</taxon>
        <taxon>Actinomycetes</taxon>
        <taxon>Streptosporangiales</taxon>
        <taxon>Thermomonosporaceae</taxon>
        <taxon>Actinomadura</taxon>
    </lineage>
</organism>
<evidence type="ECO:0000313" key="4">
    <source>
        <dbReference type="Proteomes" id="UP001596074"/>
    </source>
</evidence>
<feature type="transmembrane region" description="Helical" evidence="1">
    <location>
        <begin position="147"/>
        <end position="164"/>
    </location>
</feature>
<comment type="caution">
    <text evidence="3">The sequence shown here is derived from an EMBL/GenBank/DDBJ whole genome shotgun (WGS) entry which is preliminary data.</text>
</comment>
<proteinExistence type="predicted"/>
<name>A0ABW1A2I4_9ACTN</name>
<feature type="transmembrane region" description="Helical" evidence="1">
    <location>
        <begin position="48"/>
        <end position="70"/>
    </location>
</feature>